<organism evidence="10 11">
    <name type="scientific">Dimargaris verticillata</name>
    <dbReference type="NCBI Taxonomy" id="2761393"/>
    <lineage>
        <taxon>Eukaryota</taxon>
        <taxon>Fungi</taxon>
        <taxon>Fungi incertae sedis</taxon>
        <taxon>Zoopagomycota</taxon>
        <taxon>Kickxellomycotina</taxon>
        <taxon>Dimargaritomycetes</taxon>
        <taxon>Dimargaritales</taxon>
        <taxon>Dimargaritaceae</taxon>
        <taxon>Dimargaris</taxon>
    </lineage>
</organism>
<dbReference type="InterPro" id="IPR016195">
    <property type="entry name" value="Pol/histidinol_Pase-like"/>
</dbReference>
<dbReference type="PANTHER" id="PTHR21039">
    <property type="entry name" value="HISTIDINOL PHOSPHATASE-RELATED"/>
    <property type="match status" value="1"/>
</dbReference>
<accession>A0A9W8EAQ1</accession>
<evidence type="ECO:0000256" key="8">
    <source>
        <dbReference type="RuleBase" id="RU366003"/>
    </source>
</evidence>
<dbReference type="GO" id="GO:0005737">
    <property type="term" value="C:cytoplasm"/>
    <property type="evidence" value="ECO:0007669"/>
    <property type="project" value="TreeGrafter"/>
</dbReference>
<dbReference type="GO" id="GO:0004401">
    <property type="term" value="F:histidinol-phosphatase activity"/>
    <property type="evidence" value="ECO:0007669"/>
    <property type="project" value="UniProtKB-UniRule"/>
</dbReference>
<feature type="domain" description="PHP" evidence="9">
    <location>
        <begin position="5"/>
        <end position="214"/>
    </location>
</feature>
<keyword evidence="11" id="KW-1185">Reference proteome</keyword>
<comment type="caution">
    <text evidence="10">The sequence shown here is derived from an EMBL/GenBank/DDBJ whole genome shotgun (WGS) entry which is preliminary data.</text>
</comment>
<dbReference type="CDD" id="cd12110">
    <property type="entry name" value="PHP_HisPPase_Hisj_like"/>
    <property type="match status" value="1"/>
</dbReference>
<dbReference type="PANTHER" id="PTHR21039:SF0">
    <property type="entry name" value="HISTIDINOL-PHOSPHATASE"/>
    <property type="match status" value="1"/>
</dbReference>
<evidence type="ECO:0000256" key="7">
    <source>
        <dbReference type="ARBA" id="ARBA00049158"/>
    </source>
</evidence>
<dbReference type="Gene3D" id="3.20.20.140">
    <property type="entry name" value="Metal-dependent hydrolases"/>
    <property type="match status" value="1"/>
</dbReference>
<dbReference type="InterPro" id="IPR004013">
    <property type="entry name" value="PHP_dom"/>
</dbReference>
<dbReference type="SUPFAM" id="SSF89550">
    <property type="entry name" value="PHP domain-like"/>
    <property type="match status" value="1"/>
</dbReference>
<gene>
    <name evidence="10" type="ORF">H4R34_001680</name>
</gene>
<keyword evidence="5 8" id="KW-0378">Hydrolase</keyword>
<dbReference type="NCBIfam" id="TIGR01856">
    <property type="entry name" value="hisJ_fam"/>
    <property type="match status" value="1"/>
</dbReference>
<comment type="similarity">
    <text evidence="2 8">Belongs to the PHP hydrolase family. HisK subfamily.</text>
</comment>
<dbReference type="EC" id="3.1.3.15" evidence="3 8"/>
<evidence type="ECO:0000256" key="3">
    <source>
        <dbReference type="ARBA" id="ARBA00013085"/>
    </source>
</evidence>
<dbReference type="EMBL" id="JANBQB010000087">
    <property type="protein sequence ID" value="KAJ1982543.1"/>
    <property type="molecule type" value="Genomic_DNA"/>
</dbReference>
<evidence type="ECO:0000256" key="2">
    <source>
        <dbReference type="ARBA" id="ARBA00009152"/>
    </source>
</evidence>
<dbReference type="GO" id="GO:0000105">
    <property type="term" value="P:L-histidine biosynthetic process"/>
    <property type="evidence" value="ECO:0007669"/>
    <property type="project" value="UniProtKB-UniRule"/>
</dbReference>
<comment type="catalytic activity">
    <reaction evidence="7 8">
        <text>L-histidinol phosphate + H2O = L-histidinol + phosphate</text>
        <dbReference type="Rhea" id="RHEA:14465"/>
        <dbReference type="ChEBI" id="CHEBI:15377"/>
        <dbReference type="ChEBI" id="CHEBI:43474"/>
        <dbReference type="ChEBI" id="CHEBI:57699"/>
        <dbReference type="ChEBI" id="CHEBI:57980"/>
        <dbReference type="EC" id="3.1.3.15"/>
    </reaction>
</comment>
<evidence type="ECO:0000256" key="5">
    <source>
        <dbReference type="ARBA" id="ARBA00022801"/>
    </source>
</evidence>
<evidence type="ECO:0000256" key="6">
    <source>
        <dbReference type="ARBA" id="ARBA00023102"/>
    </source>
</evidence>
<evidence type="ECO:0000259" key="9">
    <source>
        <dbReference type="Pfam" id="PF02811"/>
    </source>
</evidence>
<dbReference type="AlphaFoldDB" id="A0A9W8EAQ1"/>
<keyword evidence="4 8" id="KW-0028">Amino-acid biosynthesis</keyword>
<evidence type="ECO:0000256" key="4">
    <source>
        <dbReference type="ARBA" id="ARBA00022605"/>
    </source>
</evidence>
<dbReference type="Pfam" id="PF02811">
    <property type="entry name" value="PHP"/>
    <property type="match status" value="1"/>
</dbReference>
<reference evidence="10" key="1">
    <citation type="submission" date="2022-07" db="EMBL/GenBank/DDBJ databases">
        <title>Phylogenomic reconstructions and comparative analyses of Kickxellomycotina fungi.</title>
        <authorList>
            <person name="Reynolds N.K."/>
            <person name="Stajich J.E."/>
            <person name="Barry K."/>
            <person name="Grigoriev I.V."/>
            <person name="Crous P."/>
            <person name="Smith M.E."/>
        </authorList>
    </citation>
    <scope>NUCLEOTIDE SEQUENCE</scope>
    <source>
        <strain evidence="10">RSA 567</strain>
    </source>
</reference>
<dbReference type="InterPro" id="IPR010140">
    <property type="entry name" value="Histidinol_P_phosphatase_HisJ"/>
</dbReference>
<protein>
    <recommendedName>
        <fullName evidence="3 8">Histidinol-phosphatase</fullName>
        <shortName evidence="8">HolPase</shortName>
        <ecNumber evidence="3 8">3.1.3.15</ecNumber>
    </recommendedName>
</protein>
<evidence type="ECO:0000313" key="11">
    <source>
        <dbReference type="Proteomes" id="UP001151582"/>
    </source>
</evidence>
<comment type="pathway">
    <text evidence="1 8">Amino-acid biosynthesis; L-histidine biosynthesis; L-histidine from 5-phospho-alpha-D-ribose 1-diphosphate: step 8/9.</text>
</comment>
<dbReference type="Proteomes" id="UP001151582">
    <property type="component" value="Unassembled WGS sequence"/>
</dbReference>
<evidence type="ECO:0000256" key="1">
    <source>
        <dbReference type="ARBA" id="ARBA00004970"/>
    </source>
</evidence>
<proteinExistence type="inferred from homology"/>
<keyword evidence="6 8" id="KW-0368">Histidine biosynthesis</keyword>
<name>A0A9W8EAQ1_9FUNG</name>
<evidence type="ECO:0000313" key="10">
    <source>
        <dbReference type="EMBL" id="KAJ1982543.1"/>
    </source>
</evidence>
<dbReference type="OrthoDB" id="5957391at2759"/>
<sequence length="302" mass="34099">MPITLHSHSGQFCGHAHGTLVDVVKTAQEKGFRVLGLSEHVPRYRAQDLYDEERHLDPKALESTFEAYVTEARRLQKEYSTDNFTVLVGAETEYIHADSLTQMAALQKRYDLDYLVGSVHHVNEIPIDYSPALYDQALVSCGNSLEALFAQYFDHQYELITALHPQVIGHFDLCRLLVPRDHPLMTELSPALLAKVNRNIDAVVSYGGLFEVNSRAYKKGLPEAYPQRDILEIIKAKGGRFTLSDDSHGPNDVALHYAELYRYLKEMDVRTVYYIGTKATGVSSPNWPIALDKLFEGSPWGQ</sequence>